<name>A0A7C4NMH3_STAMA</name>
<dbReference type="SUPFAM" id="SSF46561">
    <property type="entry name" value="Ribosomal protein L29 (L29p)"/>
    <property type="match status" value="1"/>
</dbReference>
<dbReference type="InterPro" id="IPR001854">
    <property type="entry name" value="Ribosomal_uL29"/>
</dbReference>
<dbReference type="PANTHER" id="PTHR10916:SF0">
    <property type="entry name" value="LARGE RIBOSOMAL SUBUNIT PROTEIN UL29C"/>
    <property type="match status" value="1"/>
</dbReference>
<evidence type="ECO:0000256" key="2">
    <source>
        <dbReference type="ARBA" id="ARBA00022980"/>
    </source>
</evidence>
<reference evidence="7" key="1">
    <citation type="journal article" date="2020" name="mSystems">
        <title>Genome- and Community-Level Interaction Insights into Carbon Utilization and Element Cycling Functions of Hydrothermarchaeota in Hydrothermal Sediment.</title>
        <authorList>
            <person name="Zhou Z."/>
            <person name="Liu Y."/>
            <person name="Xu W."/>
            <person name="Pan J."/>
            <person name="Luo Z.H."/>
            <person name="Li M."/>
        </authorList>
    </citation>
    <scope>NUCLEOTIDE SEQUENCE [LARGE SCALE GENOMIC DNA]</scope>
    <source>
        <strain evidence="6">SpSt-638</strain>
        <strain evidence="7">SpSt-648</strain>
    </source>
</reference>
<evidence type="ECO:0000256" key="5">
    <source>
        <dbReference type="HAMAP-Rule" id="MF_00374"/>
    </source>
</evidence>
<sequence>MKPSEIRSMSVDDRIRKLSELRGELVKLKLQARVGKLTDTARIRNLKRDIARILTIIREEEIARMKSRGTSGKAGEEG</sequence>
<protein>
    <recommendedName>
        <fullName evidence="4 5">Large ribosomal subunit protein uL29</fullName>
    </recommendedName>
</protein>
<evidence type="ECO:0000256" key="3">
    <source>
        <dbReference type="ARBA" id="ARBA00023274"/>
    </source>
</evidence>
<keyword evidence="3 5" id="KW-0687">Ribonucleoprotein</keyword>
<accession>A0A7C4NMH3</accession>
<organism evidence="7">
    <name type="scientific">Staphylothermus marinus</name>
    <dbReference type="NCBI Taxonomy" id="2280"/>
    <lineage>
        <taxon>Archaea</taxon>
        <taxon>Thermoproteota</taxon>
        <taxon>Thermoprotei</taxon>
        <taxon>Desulfurococcales</taxon>
        <taxon>Desulfurococcaceae</taxon>
        <taxon>Staphylothermus</taxon>
    </lineage>
</organism>
<dbReference type="CDD" id="cd00427">
    <property type="entry name" value="Ribosomal_L29_HIP"/>
    <property type="match status" value="1"/>
</dbReference>
<dbReference type="EMBL" id="DTBP01000014">
    <property type="protein sequence ID" value="HGQ73827.1"/>
    <property type="molecule type" value="Genomic_DNA"/>
</dbReference>
<dbReference type="FunFam" id="1.10.287.310:FF:000001">
    <property type="entry name" value="50S ribosomal protein L29"/>
    <property type="match status" value="1"/>
</dbReference>
<dbReference type="GO" id="GO:0022625">
    <property type="term" value="C:cytosolic large ribosomal subunit"/>
    <property type="evidence" value="ECO:0007669"/>
    <property type="project" value="TreeGrafter"/>
</dbReference>
<proteinExistence type="inferred from homology"/>
<evidence type="ECO:0000256" key="4">
    <source>
        <dbReference type="ARBA" id="ARBA00035204"/>
    </source>
</evidence>
<dbReference type="EMBL" id="DTBE01000046">
    <property type="protein sequence ID" value="HGQ59412.1"/>
    <property type="molecule type" value="Genomic_DNA"/>
</dbReference>
<evidence type="ECO:0000256" key="1">
    <source>
        <dbReference type="ARBA" id="ARBA00009254"/>
    </source>
</evidence>
<dbReference type="Pfam" id="PF00831">
    <property type="entry name" value="Ribosomal_L29"/>
    <property type="match status" value="1"/>
</dbReference>
<comment type="similarity">
    <text evidence="1 5">Belongs to the universal ribosomal protein uL29 family.</text>
</comment>
<comment type="caution">
    <text evidence="7">The sequence shown here is derived from an EMBL/GenBank/DDBJ whole genome shotgun (WGS) entry which is preliminary data.</text>
</comment>
<dbReference type="GO" id="GO:0003735">
    <property type="term" value="F:structural constituent of ribosome"/>
    <property type="evidence" value="ECO:0007669"/>
    <property type="project" value="InterPro"/>
</dbReference>
<dbReference type="InterPro" id="IPR036049">
    <property type="entry name" value="Ribosomal_uL29_sf"/>
</dbReference>
<evidence type="ECO:0000313" key="6">
    <source>
        <dbReference type="EMBL" id="HGQ59412.1"/>
    </source>
</evidence>
<dbReference type="InterPro" id="IPR050063">
    <property type="entry name" value="Ribosomal_protein_uL29"/>
</dbReference>
<dbReference type="NCBIfam" id="TIGR00012">
    <property type="entry name" value="L29"/>
    <property type="match status" value="1"/>
</dbReference>
<dbReference type="AlphaFoldDB" id="A0A7C4NMH3"/>
<gene>
    <name evidence="7" type="primary">rpmC</name>
    <name evidence="5" type="synonym">rpl29</name>
    <name evidence="6" type="ORF">ENU09_01625</name>
    <name evidence="7" type="ORF">ENU20_01965</name>
</gene>
<dbReference type="Gene3D" id="1.10.287.310">
    <property type="match status" value="1"/>
</dbReference>
<dbReference type="GO" id="GO:0006412">
    <property type="term" value="P:translation"/>
    <property type="evidence" value="ECO:0007669"/>
    <property type="project" value="UniProtKB-UniRule"/>
</dbReference>
<dbReference type="HAMAP" id="MF_00374">
    <property type="entry name" value="Ribosomal_uL29"/>
    <property type="match status" value="1"/>
</dbReference>
<keyword evidence="2 5" id="KW-0689">Ribosomal protein</keyword>
<evidence type="ECO:0000313" key="7">
    <source>
        <dbReference type="EMBL" id="HGQ73827.1"/>
    </source>
</evidence>
<dbReference type="PANTHER" id="PTHR10916">
    <property type="entry name" value="60S RIBOSOMAL PROTEIN L35/50S RIBOSOMAL PROTEIN L29"/>
    <property type="match status" value="1"/>
</dbReference>